<feature type="domain" description="Translocation and assembly module TamB C-terminal" evidence="7">
    <location>
        <begin position="1340"/>
        <end position="1688"/>
    </location>
</feature>
<dbReference type="Pfam" id="PF04357">
    <property type="entry name" value="TamB"/>
    <property type="match status" value="1"/>
</dbReference>
<dbReference type="GO" id="GO:0005886">
    <property type="term" value="C:plasma membrane"/>
    <property type="evidence" value="ECO:0007669"/>
    <property type="project" value="InterPro"/>
</dbReference>
<gene>
    <name evidence="8" type="ORF">NCTC10293_01888</name>
</gene>
<accession>A0A378R8F3</accession>
<dbReference type="InterPro" id="IPR007452">
    <property type="entry name" value="TamB_C"/>
</dbReference>
<evidence type="ECO:0000256" key="6">
    <source>
        <dbReference type="SAM" id="Phobius"/>
    </source>
</evidence>
<evidence type="ECO:0000259" key="7">
    <source>
        <dbReference type="Pfam" id="PF04357"/>
    </source>
</evidence>
<keyword evidence="2 6" id="KW-0812">Transmembrane</keyword>
<dbReference type="PANTHER" id="PTHR36985">
    <property type="entry name" value="TRANSLOCATION AND ASSEMBLY MODULE SUBUNIT TAMB"/>
    <property type="match status" value="1"/>
</dbReference>
<feature type="region of interest" description="Disordered" evidence="5">
    <location>
        <begin position="1"/>
        <end position="55"/>
    </location>
</feature>
<evidence type="ECO:0000313" key="8">
    <source>
        <dbReference type="EMBL" id="STZ14295.1"/>
    </source>
</evidence>
<keyword evidence="3 6" id="KW-1133">Transmembrane helix</keyword>
<evidence type="ECO:0000313" key="9">
    <source>
        <dbReference type="Proteomes" id="UP000255279"/>
    </source>
</evidence>
<protein>
    <submittedName>
        <fullName evidence="8">Family of uncharacterized function (DUF490)</fullName>
    </submittedName>
</protein>
<sequence>MTQSDSPNTNTADRTKSVANTPASVSDNHTEDAQHASPNIGSNTSLNTNPNGKPPKKRSRLLVYLLRFLITALVVLALIFVLLFYAVGTEGGTKFLLEKIALETGTQLKYSKGDLRRGVWVQDVAITQGEDIEVRVNRAYVQLGWRAVFARQVHLTSAQVDEVEVINHKPSTGEPFDYATIDLPVSLRLQDTSVKKVRYAQKGSEPVLLYDIHAKQALWSGTDVELTDAALTYDDNVKVQNATGKIALTGDYPLSAVADVSVKAINDVYFDTLKVKAHGTLKRTAGTFTSRYNEHNIRGEFVAQGLDAGAPFSAKLEFDEVVLPYATEQHITLKNGMITADGVIERIDLRINADLSAKDIPSGRYRGRGVVYHDGMDIPLLVADTPNGVLSARGSMSWADEYELDAVLSGDGFLVRNAMPAEYKDYEAYLPKTLTGDLGVRYFYLDKNTNETRFEFDLNQKDGEQIIATIAQPQDSGDAPWRIDASWRNLVRANVPDIERINSPHGKANIVLAEGRTHINATANIRELSAAPSGDYVVQANIEKGERIHLTDFSYQGEIGELDGTGVIDLASVSQPLRWQFDINTPKLIPNAYFGNPNETPIHTLAGRVVAHGRMRSGKEDTHEIWLDDTDLTATLDDGETVGFSGTGKALLRLQGGDVRHLDAALDGKVRQSYLSDVDIQNVKAHAVGDLSALQIRTLDVASNAGKAQVSGKLSLAQGVDWDLKANLDGIDTAKFAGSAAPSKISGALDTKGGYRDGKLHQVQAKFDGTVDNDKLPSGALVFDVSGHGTRLDITELHHSGEAGDLQAAGWFDISNGYAWDITAAMKNLNAGVFAKDLQSDLTGGLRTQGSWRNGSQKVQIDELNIQGVLNSQPFSATGTLEADLALPDDISAYLNSLKTRTPKNADELLAMRSRLDDGARRTQSIIRTLNAEHLNIRLGNNELAMNGTKHELTTSLNVSDLSQIIKDARGTIKGGVILMDDGRSLPTLYIDAAANGVRTANFIIQDARALGKIVNLGNSDSQLLLEAKNVILLGRVINAVRVDFSGTESQHTLALMTKNPDIEARAKVEGSLDRKTMRYHGIIGDGRMQTPFGVLSQRQPAEFGYSINDTSLQVAAHCWQTMSQNGTGSLCLQDTLNYTKNSGNVNLVVQDIDTSVFSPILPSDIQWYSTLNGKVQATWQNNANPSVNAVLYSDNGRIGLNQEDAGYVELPYERASIIAQSVPTGLKLRADVAGSAGRGYADVVLDPYKDGKPISGALVANEMNLAVLRPFFPELQALSGTANLAGGVGGTLTKPLFYGNASLSDGRLAIAGLPVNLNDINLTASIRGTNAVLDGGFMSGDGKGVLTGELDWQHKTQARVRISGEELDIASPPLLVAKVSPDVEVIVRPDERYVNVQGVLSVPSATIRPPEASATITTESPDVSVLDRRVSGNVEQILAVVEPWNINADIGLDLGSDVSFRGFGAKLPLAGALHITQQGQGAAQALGVVQVSQRTKIDGIGQNLELNYAQIRFNGDLLNPRLSIEAEKEVEGQTVGVRIKGTAEKPDITVFNDAGLTEQQAMSAIVTGRISESNDSQISEQGFRSQVTNSLAAAGLSLGLSGTRNLTNQIGRAFGLDSLTIDASGNSDDTNVNVTGYITPDLYIRYGVGVFNAESTLSMHYQLTRRIYIEAASGVERTVDVIYRWKF</sequence>
<feature type="transmembrane region" description="Helical" evidence="6">
    <location>
        <begin position="61"/>
        <end position="87"/>
    </location>
</feature>
<evidence type="ECO:0000256" key="4">
    <source>
        <dbReference type="ARBA" id="ARBA00023136"/>
    </source>
</evidence>
<dbReference type="Proteomes" id="UP000255279">
    <property type="component" value="Unassembled WGS sequence"/>
</dbReference>
<evidence type="ECO:0000256" key="2">
    <source>
        <dbReference type="ARBA" id="ARBA00022692"/>
    </source>
</evidence>
<reference evidence="8 9" key="1">
    <citation type="submission" date="2018-06" db="EMBL/GenBank/DDBJ databases">
        <authorList>
            <consortium name="Pathogen Informatics"/>
            <person name="Doyle S."/>
        </authorList>
    </citation>
    <scope>NUCLEOTIDE SEQUENCE [LARGE SCALE GENOMIC DNA]</scope>
    <source>
        <strain evidence="8 9">NCTC10293</strain>
    </source>
</reference>
<organism evidence="8 9">
    <name type="scientific">Moraxella caviae</name>
    <dbReference type="NCBI Taxonomy" id="34060"/>
    <lineage>
        <taxon>Bacteria</taxon>
        <taxon>Pseudomonadati</taxon>
        <taxon>Pseudomonadota</taxon>
        <taxon>Gammaproteobacteria</taxon>
        <taxon>Moraxellales</taxon>
        <taxon>Moraxellaceae</taxon>
        <taxon>Moraxella</taxon>
    </lineage>
</organism>
<dbReference type="RefSeq" id="WP_078276551.1">
    <property type="nucleotide sequence ID" value="NZ_CAACXO010000040.1"/>
</dbReference>
<proteinExistence type="predicted"/>
<dbReference type="EMBL" id="UGQE01000004">
    <property type="protein sequence ID" value="STZ14295.1"/>
    <property type="molecule type" value="Genomic_DNA"/>
</dbReference>
<keyword evidence="4 6" id="KW-0472">Membrane</keyword>
<dbReference type="PANTHER" id="PTHR36985:SF1">
    <property type="entry name" value="TRANSLOCATION AND ASSEMBLY MODULE SUBUNIT TAMB"/>
    <property type="match status" value="1"/>
</dbReference>
<evidence type="ECO:0000256" key="1">
    <source>
        <dbReference type="ARBA" id="ARBA00004167"/>
    </source>
</evidence>
<name>A0A378R8F3_9GAMM</name>
<comment type="subcellular location">
    <subcellularLocation>
        <location evidence="1">Membrane</location>
        <topology evidence="1">Single-pass membrane protein</topology>
    </subcellularLocation>
</comment>
<evidence type="ECO:0000256" key="3">
    <source>
        <dbReference type="ARBA" id="ARBA00022989"/>
    </source>
</evidence>
<dbReference type="GO" id="GO:0097347">
    <property type="term" value="C:TAM protein secretion complex"/>
    <property type="evidence" value="ECO:0007669"/>
    <property type="project" value="TreeGrafter"/>
</dbReference>
<dbReference type="GO" id="GO:0009306">
    <property type="term" value="P:protein secretion"/>
    <property type="evidence" value="ECO:0007669"/>
    <property type="project" value="InterPro"/>
</dbReference>
<evidence type="ECO:0000256" key="5">
    <source>
        <dbReference type="SAM" id="MobiDB-lite"/>
    </source>
</evidence>
<feature type="compositionally biased region" description="Polar residues" evidence="5">
    <location>
        <begin position="36"/>
        <end position="51"/>
    </location>
</feature>
<dbReference type="OrthoDB" id="5555605at2"/>
<feature type="compositionally biased region" description="Polar residues" evidence="5">
    <location>
        <begin position="1"/>
        <end position="27"/>
    </location>
</feature>